<reference evidence="1" key="1">
    <citation type="submission" date="2021-11" db="EMBL/GenBank/DDBJ databases">
        <title>Phage-based biocontrol of nitrification in agricultural soil.</title>
        <authorList>
            <person name="Muniesa M."/>
            <person name="Quiros P."/>
            <person name="Salaet I."/>
        </authorList>
    </citation>
    <scope>NUCLEOTIDE SEQUENCE</scope>
</reference>
<accession>A0A976MFZ3</accession>
<evidence type="ECO:0000313" key="2">
    <source>
        <dbReference type="Proteomes" id="UP001061889"/>
    </source>
</evidence>
<dbReference type="EMBL" id="OL634959">
    <property type="protein sequence ID" value="UMO77796.1"/>
    <property type="molecule type" value="Genomic_DNA"/>
</dbReference>
<protein>
    <submittedName>
        <fullName evidence="1">Uncharacterized protein</fullName>
    </submittedName>
</protein>
<sequence length="60" mass="6940">MELTVNITYFPVEKKYGASLWLGDKLVDIGYNLCDTKRKAMKMGGLLKNNYINKERGRIK</sequence>
<name>A0A976MFZ3_9CAUD</name>
<organism evidence="1 2">
    <name type="scientific">Bacteriophage Phi NF-1</name>
    <dbReference type="NCBI Taxonomy" id="2900273"/>
    <lineage>
        <taxon>Viruses</taxon>
        <taxon>Duplodnaviria</taxon>
        <taxon>Heunggongvirae</taxon>
        <taxon>Uroviricota</taxon>
        <taxon>Caudoviricetes</taxon>
        <taxon>Autographivirales</taxon>
        <taxon>Autoscriptoviridae</taxon>
        <taxon>Catalonvirus</taxon>
        <taxon>Catalonvirus NF1</taxon>
    </lineage>
</organism>
<proteinExistence type="predicted"/>
<dbReference type="Proteomes" id="UP001061889">
    <property type="component" value="Segment"/>
</dbReference>
<keyword evidence="2" id="KW-1185">Reference proteome</keyword>
<evidence type="ECO:0000313" key="1">
    <source>
        <dbReference type="EMBL" id="UMO77796.1"/>
    </source>
</evidence>